<evidence type="ECO:0000313" key="2">
    <source>
        <dbReference type="EMBL" id="MFB5762750.1"/>
    </source>
</evidence>
<evidence type="ECO:0000313" key="3">
    <source>
        <dbReference type="Proteomes" id="UP001580430"/>
    </source>
</evidence>
<protein>
    <submittedName>
        <fullName evidence="2">Uncharacterized protein</fullName>
    </submittedName>
</protein>
<dbReference type="EMBL" id="JBHIRY010000024">
    <property type="protein sequence ID" value="MFB5762750.1"/>
    <property type="molecule type" value="Genomic_DNA"/>
</dbReference>
<feature type="chain" id="PRO_5046672372" evidence="1">
    <location>
        <begin position="34"/>
        <end position="194"/>
    </location>
</feature>
<accession>A0ABV5C5G4</accession>
<gene>
    <name evidence="2" type="ORF">ACE5LO_20430</name>
</gene>
<sequence>MEQVKKAFCTKKWLLLILAFYFLFFSTTLPVNAAAQLENGNESHSGGDFWGTTNEGMTIEPFAEDPDDGIPACQGTFYNEVSNIPVQVANAGGDNRSLAWGFNLTPTARTLLGSTVIVSMISATVNGNSINPPYVPHTNTSTYNFHGSLKNYNYIGQSGGGTLKKNDTVYFYWTITSVKDPKVGAYRYIRCRVN</sequence>
<proteinExistence type="predicted"/>
<keyword evidence="1" id="KW-0732">Signal</keyword>
<comment type="caution">
    <text evidence="2">The sequence shown here is derived from an EMBL/GenBank/DDBJ whole genome shotgun (WGS) entry which is preliminary data.</text>
</comment>
<evidence type="ECO:0000256" key="1">
    <source>
        <dbReference type="SAM" id="SignalP"/>
    </source>
</evidence>
<keyword evidence="3" id="KW-1185">Reference proteome</keyword>
<reference evidence="2 3" key="1">
    <citation type="submission" date="2024-09" db="EMBL/GenBank/DDBJ databases">
        <title>Paenibacillus zeirhizospherea sp. nov., isolated from surface of the maize (Zea mays) roots in a horticulture field, Hungary.</title>
        <authorList>
            <person name="Marton D."/>
            <person name="Farkas M."/>
            <person name="Bedics A."/>
            <person name="Toth E."/>
            <person name="Tancsics A."/>
            <person name="Boka K."/>
            <person name="Marati G."/>
            <person name="Kriszt B."/>
            <person name="Cserhati M."/>
        </authorList>
    </citation>
    <scope>NUCLEOTIDE SEQUENCE [LARGE SCALE GENOMIC DNA]</scope>
    <source>
        <strain evidence="2 3">JCM 18446</strain>
    </source>
</reference>
<organism evidence="2 3">
    <name type="scientific">Paenibacillus medicaginis</name>
    <dbReference type="NCBI Taxonomy" id="1470560"/>
    <lineage>
        <taxon>Bacteria</taxon>
        <taxon>Bacillati</taxon>
        <taxon>Bacillota</taxon>
        <taxon>Bacilli</taxon>
        <taxon>Bacillales</taxon>
        <taxon>Paenibacillaceae</taxon>
        <taxon>Paenibacillus</taxon>
    </lineage>
</organism>
<dbReference type="RefSeq" id="WP_375521840.1">
    <property type="nucleotide sequence ID" value="NZ_JBHIRY010000024.1"/>
</dbReference>
<feature type="signal peptide" evidence="1">
    <location>
        <begin position="1"/>
        <end position="33"/>
    </location>
</feature>
<name>A0ABV5C5G4_9BACL</name>
<dbReference type="Proteomes" id="UP001580430">
    <property type="component" value="Unassembled WGS sequence"/>
</dbReference>